<feature type="compositionally biased region" description="Acidic residues" evidence="1">
    <location>
        <begin position="1"/>
        <end position="16"/>
    </location>
</feature>
<evidence type="ECO:0008006" key="4">
    <source>
        <dbReference type="Google" id="ProtNLM"/>
    </source>
</evidence>
<proteinExistence type="predicted"/>
<evidence type="ECO:0000256" key="1">
    <source>
        <dbReference type="SAM" id="MobiDB-lite"/>
    </source>
</evidence>
<feature type="compositionally biased region" description="Basic residues" evidence="1">
    <location>
        <begin position="22"/>
        <end position="33"/>
    </location>
</feature>
<keyword evidence="3" id="KW-1185">Reference proteome</keyword>
<sequence>MSQDTSDSEDLSDSNEAEIVKQRRKQAMKKHLPYHLISETEPTPSTSKEDMEVEVSESEEWNSASTMFGEASSSFSVVVNPSVSEFELQSSSSQVKTKQASRVQRFSKKWLSDPKLQGWIQVAEHDNMYAKCSSCVVNLKAKYSDLIKHANSNKHKNAVKKLKSSKQVDLISALLVAEHNLSFNVIDHITKINKVNVKDSKVAESLQLGRTKCTMIIQNVLADVITNQLKQQIKDKKVSVLLDEATDAILGLKEVDCDHGTAKGLYALLKQSLTEFNIEAKNVVGYCADSASVMMGAKKSVKQYLLTSNAHLISNRCICHTIHLVAVSAAACLPERLENLLQNISTYFSRSPKR</sequence>
<comment type="caution">
    <text evidence="2">The sequence shown here is derived from an EMBL/GenBank/DDBJ whole genome shotgun (WGS) entry which is preliminary data.</text>
</comment>
<name>A0AAV8WP43_9CUCU</name>
<dbReference type="PANTHER" id="PTHR37162">
    <property type="entry name" value="HAT FAMILY DIMERISATION DOMAINCONTAINING PROTEIN-RELATED"/>
    <property type="match status" value="1"/>
</dbReference>
<accession>A0AAV8WP43</accession>
<organism evidence="2 3">
    <name type="scientific">Rhamnusium bicolor</name>
    <dbReference type="NCBI Taxonomy" id="1586634"/>
    <lineage>
        <taxon>Eukaryota</taxon>
        <taxon>Metazoa</taxon>
        <taxon>Ecdysozoa</taxon>
        <taxon>Arthropoda</taxon>
        <taxon>Hexapoda</taxon>
        <taxon>Insecta</taxon>
        <taxon>Pterygota</taxon>
        <taxon>Neoptera</taxon>
        <taxon>Endopterygota</taxon>
        <taxon>Coleoptera</taxon>
        <taxon>Polyphaga</taxon>
        <taxon>Cucujiformia</taxon>
        <taxon>Chrysomeloidea</taxon>
        <taxon>Cerambycidae</taxon>
        <taxon>Lepturinae</taxon>
        <taxon>Rhagiini</taxon>
        <taxon>Rhamnusium</taxon>
    </lineage>
</organism>
<dbReference type="EMBL" id="JANEYF010005336">
    <property type="protein sequence ID" value="KAJ8928555.1"/>
    <property type="molecule type" value="Genomic_DNA"/>
</dbReference>
<gene>
    <name evidence="2" type="ORF">NQ314_018872</name>
</gene>
<evidence type="ECO:0000313" key="3">
    <source>
        <dbReference type="Proteomes" id="UP001162156"/>
    </source>
</evidence>
<dbReference type="PANTHER" id="PTHR37162:SF1">
    <property type="entry name" value="BED-TYPE DOMAIN-CONTAINING PROTEIN"/>
    <property type="match status" value="1"/>
</dbReference>
<dbReference type="Proteomes" id="UP001162156">
    <property type="component" value="Unassembled WGS sequence"/>
</dbReference>
<dbReference type="AlphaFoldDB" id="A0AAV8WP43"/>
<evidence type="ECO:0000313" key="2">
    <source>
        <dbReference type="EMBL" id="KAJ8928555.1"/>
    </source>
</evidence>
<feature type="region of interest" description="Disordered" evidence="1">
    <location>
        <begin position="1"/>
        <end position="55"/>
    </location>
</feature>
<reference evidence="2" key="1">
    <citation type="journal article" date="2023" name="Insect Mol. Biol.">
        <title>Genome sequencing provides insights into the evolution of gene families encoding plant cell wall-degrading enzymes in longhorned beetles.</title>
        <authorList>
            <person name="Shin N.R."/>
            <person name="Okamura Y."/>
            <person name="Kirsch R."/>
            <person name="Pauchet Y."/>
        </authorList>
    </citation>
    <scope>NUCLEOTIDE SEQUENCE</scope>
    <source>
        <strain evidence="2">RBIC_L_NR</strain>
    </source>
</reference>
<protein>
    <recommendedName>
        <fullName evidence="4">DUF4371 domain-containing protein</fullName>
    </recommendedName>
</protein>